<keyword evidence="2" id="KW-1185">Reference proteome</keyword>
<evidence type="ECO:0000313" key="1">
    <source>
        <dbReference type="EMBL" id="QRC93980.1"/>
    </source>
</evidence>
<reference evidence="2" key="1">
    <citation type="journal article" date="2021" name="BMC Genomics">
        <title>Chromosome-level genome assembly and manually-curated proteome of model necrotroph Parastagonospora nodorum Sn15 reveals a genome-wide trove of candidate effector homologs, and redundancy of virulence-related functions within an accessory chromosome.</title>
        <authorList>
            <person name="Bertazzoni S."/>
            <person name="Jones D.A.B."/>
            <person name="Phan H.T."/>
            <person name="Tan K.-C."/>
            <person name="Hane J.K."/>
        </authorList>
    </citation>
    <scope>NUCLEOTIDE SEQUENCE [LARGE SCALE GENOMIC DNA]</scope>
    <source>
        <strain evidence="2">SN15 / ATCC MYA-4574 / FGSC 10173)</strain>
    </source>
</reference>
<name>A0A7U2EZQ6_PHANO</name>
<evidence type="ECO:0000313" key="2">
    <source>
        <dbReference type="Proteomes" id="UP000663193"/>
    </source>
</evidence>
<dbReference type="VEuPathDB" id="FungiDB:JI435_404890"/>
<sequence length="69" mass="7809">MLFSVCFRRVIRRGMIRRGVGSRRRSTTGTARVGHGIPHTHFVIFRTYTLHATPQSKSCLLHLIGGSFL</sequence>
<proteinExistence type="predicted"/>
<gene>
    <name evidence="1" type="ORF">JI435_404890</name>
</gene>
<accession>A0A7U2EZQ6</accession>
<dbReference type="AlphaFoldDB" id="A0A7U2EZQ6"/>
<dbReference type="Proteomes" id="UP000663193">
    <property type="component" value="Chromosome 4"/>
</dbReference>
<dbReference type="EMBL" id="CP069026">
    <property type="protein sequence ID" value="QRC93980.1"/>
    <property type="molecule type" value="Genomic_DNA"/>
</dbReference>
<organism evidence="1 2">
    <name type="scientific">Phaeosphaeria nodorum (strain SN15 / ATCC MYA-4574 / FGSC 10173)</name>
    <name type="common">Glume blotch fungus</name>
    <name type="synonym">Parastagonospora nodorum</name>
    <dbReference type="NCBI Taxonomy" id="321614"/>
    <lineage>
        <taxon>Eukaryota</taxon>
        <taxon>Fungi</taxon>
        <taxon>Dikarya</taxon>
        <taxon>Ascomycota</taxon>
        <taxon>Pezizomycotina</taxon>
        <taxon>Dothideomycetes</taxon>
        <taxon>Pleosporomycetidae</taxon>
        <taxon>Pleosporales</taxon>
        <taxon>Pleosporineae</taxon>
        <taxon>Phaeosphaeriaceae</taxon>
        <taxon>Parastagonospora</taxon>
    </lineage>
</organism>
<protein>
    <submittedName>
        <fullName evidence="1">Uncharacterized protein</fullName>
    </submittedName>
</protein>